<geneLocation type="plasmid" evidence="1 2">
    <name>pSCO1</name>
</geneLocation>
<dbReference type="EMBL" id="CP006260">
    <property type="protein sequence ID" value="AGS73857.1"/>
    <property type="molecule type" value="Genomic_DNA"/>
</dbReference>
<keyword evidence="1" id="KW-0614">Plasmid</keyword>
<dbReference type="HOGENOM" id="CLU_1668366_0_0_11"/>
<proteinExistence type="predicted"/>
<dbReference type="Proteomes" id="UP000015423">
    <property type="component" value="Plasmid pSCO1"/>
</dbReference>
<protein>
    <submittedName>
        <fullName evidence="1">Uncharacterized protein</fullName>
    </submittedName>
</protein>
<gene>
    <name evidence="1" type="ORF">B446_35493</name>
</gene>
<sequence length="158" mass="17804">MFLLGCYPGCPSRVAQLFVQLLTLPKGIVTVGLGVPKFFLERCYFLGETVPNELVLRSLILQIFLNFCVLGVCCGGRLFESPAPLLKLFPRSVRSGDLSSDLFYYLLRGLEFPLCFFLLLPDDESMVFVRVLFSNVVVVEKEIGVMHFFSDSSSRLLF</sequence>
<accession>S5VSJ2</accession>
<keyword evidence="2" id="KW-1185">Reference proteome</keyword>
<reference evidence="1 2" key="1">
    <citation type="submission" date="2012-10" db="EMBL/GenBank/DDBJ databases">
        <title>The complete genome sequence of Streptomyces collinus Tu 365.</title>
        <authorList>
            <person name="Ruckert C."/>
            <person name="Szczepanowski R."/>
            <person name="Goesmann A."/>
            <person name="Pross E.K."/>
            <person name="Musiol E.M."/>
            <person name="Blin K."/>
            <person name="Wohlleben W."/>
            <person name="Puhler A."/>
            <person name="Weber T."/>
            <person name="Kalinowski J."/>
        </authorList>
    </citation>
    <scope>NUCLEOTIDE SEQUENCE [LARGE SCALE GENOMIC DNA]</scope>
    <source>
        <strain evidence="2">DSM 40733 / Tue 365</strain>
        <plasmid evidence="1 2">pSCO1</plasmid>
    </source>
</reference>
<evidence type="ECO:0000313" key="2">
    <source>
        <dbReference type="Proteomes" id="UP000015423"/>
    </source>
</evidence>
<evidence type="ECO:0000313" key="1">
    <source>
        <dbReference type="EMBL" id="AGS73857.1"/>
    </source>
</evidence>
<dbReference type="KEGG" id="sci:B446_35493"/>
<organism evidence="1 2">
    <name type="scientific">Streptomyces collinus (strain DSM 40733 / Tue 365)</name>
    <dbReference type="NCBI Taxonomy" id="1214242"/>
    <lineage>
        <taxon>Bacteria</taxon>
        <taxon>Bacillati</taxon>
        <taxon>Actinomycetota</taxon>
        <taxon>Actinomycetes</taxon>
        <taxon>Kitasatosporales</taxon>
        <taxon>Streptomycetaceae</taxon>
        <taxon>Streptomyces</taxon>
    </lineage>
</organism>
<dbReference type="AlphaFoldDB" id="S5VSJ2"/>
<name>S5VSJ2_STRC3</name>